<dbReference type="PANTHER" id="PTHR33798:SF5">
    <property type="entry name" value="FLAVIN REDUCTASE LIKE DOMAIN-CONTAINING PROTEIN"/>
    <property type="match status" value="1"/>
</dbReference>
<protein>
    <recommendedName>
        <fullName evidence="5">Flavin reductase like domain-containing protein</fullName>
    </recommendedName>
</protein>
<dbReference type="GO" id="GO:0010181">
    <property type="term" value="F:FMN binding"/>
    <property type="evidence" value="ECO:0007669"/>
    <property type="project" value="InterPro"/>
</dbReference>
<evidence type="ECO:0000256" key="3">
    <source>
        <dbReference type="ARBA" id="ARBA00022643"/>
    </source>
</evidence>
<feature type="non-terminal residue" evidence="6">
    <location>
        <position position="127"/>
    </location>
</feature>
<dbReference type="AlphaFoldDB" id="X1H814"/>
<reference evidence="6" key="1">
    <citation type="journal article" date="2014" name="Front. Microbiol.">
        <title>High frequency of phylogenetically diverse reductive dehalogenase-homologous genes in deep subseafloor sedimentary metagenomes.</title>
        <authorList>
            <person name="Kawai M."/>
            <person name="Futagami T."/>
            <person name="Toyoda A."/>
            <person name="Takaki Y."/>
            <person name="Nishi S."/>
            <person name="Hori S."/>
            <person name="Arai W."/>
            <person name="Tsubouchi T."/>
            <person name="Morono Y."/>
            <person name="Uchiyama I."/>
            <person name="Ito T."/>
            <person name="Fujiyama A."/>
            <person name="Inagaki F."/>
            <person name="Takami H."/>
        </authorList>
    </citation>
    <scope>NUCLEOTIDE SEQUENCE</scope>
    <source>
        <strain evidence="6">Expedition CK06-06</strain>
    </source>
</reference>
<dbReference type="EMBL" id="BARU01019482">
    <property type="protein sequence ID" value="GAH53220.1"/>
    <property type="molecule type" value="Genomic_DNA"/>
</dbReference>
<name>X1H814_9ZZZZ</name>
<evidence type="ECO:0000256" key="1">
    <source>
        <dbReference type="ARBA" id="ARBA00001917"/>
    </source>
</evidence>
<sequence length="127" mass="14396">MKKKKDLELQHYSLCLIPVPVYLISTMDNNGNYNIAPYGMVIPVSYNPLIISIGSAKNRDTYRNILETNEFVLNIPGTELLRKVNKTADPIPSEEDEFIHANLTPIKSLVVKPPRIEECKAHLECET</sequence>
<keyword evidence="2" id="KW-0285">Flavoprotein</keyword>
<organism evidence="6">
    <name type="scientific">marine sediment metagenome</name>
    <dbReference type="NCBI Taxonomy" id="412755"/>
    <lineage>
        <taxon>unclassified sequences</taxon>
        <taxon>metagenomes</taxon>
        <taxon>ecological metagenomes</taxon>
    </lineage>
</organism>
<gene>
    <name evidence="6" type="ORF">S03H2_32076</name>
</gene>
<evidence type="ECO:0000256" key="2">
    <source>
        <dbReference type="ARBA" id="ARBA00022630"/>
    </source>
</evidence>
<dbReference type="PANTHER" id="PTHR33798">
    <property type="entry name" value="FLAVOPROTEIN OXYGENASE"/>
    <property type="match status" value="1"/>
</dbReference>
<comment type="caution">
    <text evidence="6">The sequence shown here is derived from an EMBL/GenBank/DDBJ whole genome shotgun (WGS) entry which is preliminary data.</text>
</comment>
<proteinExistence type="inferred from homology"/>
<comment type="cofactor">
    <cofactor evidence="1">
        <name>FMN</name>
        <dbReference type="ChEBI" id="CHEBI:58210"/>
    </cofactor>
</comment>
<keyword evidence="3" id="KW-0288">FMN</keyword>
<dbReference type="Gene3D" id="2.30.110.10">
    <property type="entry name" value="Electron Transport, Fmn-binding Protein, Chain A"/>
    <property type="match status" value="1"/>
</dbReference>
<comment type="similarity">
    <text evidence="4">Belongs to the flavoredoxin family.</text>
</comment>
<evidence type="ECO:0000256" key="4">
    <source>
        <dbReference type="ARBA" id="ARBA00038054"/>
    </source>
</evidence>
<evidence type="ECO:0000259" key="5">
    <source>
        <dbReference type="Pfam" id="PF01613"/>
    </source>
</evidence>
<dbReference type="InterPro" id="IPR012349">
    <property type="entry name" value="Split_barrel_FMN-bd"/>
</dbReference>
<feature type="domain" description="Flavin reductase like" evidence="5">
    <location>
        <begin position="17"/>
        <end position="126"/>
    </location>
</feature>
<dbReference type="Pfam" id="PF01613">
    <property type="entry name" value="Flavin_Reduct"/>
    <property type="match status" value="1"/>
</dbReference>
<dbReference type="SUPFAM" id="SSF50475">
    <property type="entry name" value="FMN-binding split barrel"/>
    <property type="match status" value="1"/>
</dbReference>
<accession>X1H814</accession>
<evidence type="ECO:0000313" key="6">
    <source>
        <dbReference type="EMBL" id="GAH53220.1"/>
    </source>
</evidence>
<dbReference type="InterPro" id="IPR002563">
    <property type="entry name" value="Flavin_Rdtase-like_dom"/>
</dbReference>